<feature type="compositionally biased region" description="Low complexity" evidence="1">
    <location>
        <begin position="63"/>
        <end position="88"/>
    </location>
</feature>
<dbReference type="SUPFAM" id="SSF48371">
    <property type="entry name" value="ARM repeat"/>
    <property type="match status" value="1"/>
</dbReference>
<dbReference type="Gene3D" id="1.25.10.10">
    <property type="entry name" value="Leucine-rich Repeat Variant"/>
    <property type="match status" value="1"/>
</dbReference>
<feature type="compositionally biased region" description="Low complexity" evidence="1">
    <location>
        <begin position="127"/>
        <end position="136"/>
    </location>
</feature>
<evidence type="ECO:0000256" key="1">
    <source>
        <dbReference type="SAM" id="MobiDB-lite"/>
    </source>
</evidence>
<proteinExistence type="predicted"/>
<feature type="compositionally biased region" description="Polar residues" evidence="1">
    <location>
        <begin position="142"/>
        <end position="156"/>
    </location>
</feature>
<dbReference type="EMBL" id="AGSI01000011">
    <property type="protein sequence ID" value="EIE21759.1"/>
    <property type="molecule type" value="Genomic_DNA"/>
</dbReference>
<evidence type="ECO:0008006" key="4">
    <source>
        <dbReference type="Google" id="ProtNLM"/>
    </source>
</evidence>
<dbReference type="InterPro" id="IPR011989">
    <property type="entry name" value="ARM-like"/>
</dbReference>
<accession>I0YTP0</accession>
<dbReference type="eggNOG" id="KOG2956">
    <property type="taxonomic scope" value="Eukaryota"/>
</dbReference>
<dbReference type="AlphaFoldDB" id="I0YTP0"/>
<dbReference type="OrthoDB" id="46159at2759"/>
<protein>
    <recommendedName>
        <fullName evidence="4">CLASP N-terminal domain-containing protein</fullName>
    </recommendedName>
</protein>
<comment type="caution">
    <text evidence="2">The sequence shown here is derived from an EMBL/GenBank/DDBJ whole genome shotgun (WGS) entry which is preliminary data.</text>
</comment>
<dbReference type="RefSeq" id="XP_005646303.1">
    <property type="nucleotide sequence ID" value="XM_005646246.1"/>
</dbReference>
<evidence type="ECO:0000313" key="3">
    <source>
        <dbReference type="Proteomes" id="UP000007264"/>
    </source>
</evidence>
<keyword evidence="3" id="KW-1185">Reference proteome</keyword>
<evidence type="ECO:0000313" key="2">
    <source>
        <dbReference type="EMBL" id="EIE21759.1"/>
    </source>
</evidence>
<feature type="compositionally biased region" description="Low complexity" evidence="1">
    <location>
        <begin position="28"/>
        <end position="37"/>
    </location>
</feature>
<feature type="compositionally biased region" description="Polar residues" evidence="1">
    <location>
        <begin position="1"/>
        <end position="13"/>
    </location>
</feature>
<feature type="region of interest" description="Disordered" evidence="1">
    <location>
        <begin position="1"/>
        <end position="156"/>
    </location>
</feature>
<name>I0YTP0_COCSC</name>
<dbReference type="Proteomes" id="UP000007264">
    <property type="component" value="Unassembled WGS sequence"/>
</dbReference>
<dbReference type="InterPro" id="IPR016024">
    <property type="entry name" value="ARM-type_fold"/>
</dbReference>
<dbReference type="KEGG" id="csl:COCSUDRAFT_56205"/>
<sequence length="409" mass="42450">MSVSDRQPQQPSAQPFVRRLAERPPDPTAAASSGSASPPRPFTPGFASAGSSEGSPSDDRSAAVEAAAGHAAVPGPAAAADHAAAAPAQRHVSMTSAPTSAQRENAGGAVAPSPKALTPSPPQRQLSAASAPMSSPLVDVSNLPTLPSPCSQQGTASPLQQFATPAALAHSTLFPVASPALTPPTAFRKPRPHFATADDARVFLEVLKAVGEAARFGELEARKHALTAVHAFACEAAPVLAAHFADVAPLLLDCACDTSREACPFSPSVRLLAQQAMDACMTSLPVRGCCLEPLLQRCGQEAESLEGEAAALQALFRGMSQLVRRLGPGEADALLGTPLLPCLVRAFGHASADVRKAVVFCLVELRLAVDESKLAPVLAELSTTQQKLLAIYVERTQQQQQQAQQQLLY</sequence>
<organism evidence="2 3">
    <name type="scientific">Coccomyxa subellipsoidea (strain C-169)</name>
    <name type="common">Green microalga</name>
    <dbReference type="NCBI Taxonomy" id="574566"/>
    <lineage>
        <taxon>Eukaryota</taxon>
        <taxon>Viridiplantae</taxon>
        <taxon>Chlorophyta</taxon>
        <taxon>core chlorophytes</taxon>
        <taxon>Trebouxiophyceae</taxon>
        <taxon>Trebouxiophyceae incertae sedis</taxon>
        <taxon>Coccomyxaceae</taxon>
        <taxon>Coccomyxa</taxon>
        <taxon>Coccomyxa subellipsoidea</taxon>
    </lineage>
</organism>
<gene>
    <name evidence="2" type="ORF">COCSUDRAFT_56205</name>
</gene>
<feature type="compositionally biased region" description="Polar residues" evidence="1">
    <location>
        <begin position="92"/>
        <end position="103"/>
    </location>
</feature>
<reference evidence="2 3" key="1">
    <citation type="journal article" date="2012" name="Genome Biol.">
        <title>The genome of the polar eukaryotic microalga coccomyxa subellipsoidea reveals traits of cold adaptation.</title>
        <authorList>
            <person name="Blanc G."/>
            <person name="Agarkova I."/>
            <person name="Grimwood J."/>
            <person name="Kuo A."/>
            <person name="Brueggeman A."/>
            <person name="Dunigan D."/>
            <person name="Gurnon J."/>
            <person name="Ladunga I."/>
            <person name="Lindquist E."/>
            <person name="Lucas S."/>
            <person name="Pangilinan J."/>
            <person name="Proschold T."/>
            <person name="Salamov A."/>
            <person name="Schmutz J."/>
            <person name="Weeks D."/>
            <person name="Yamada T."/>
            <person name="Claverie J.M."/>
            <person name="Grigoriev I."/>
            <person name="Van Etten J."/>
            <person name="Lomsadze A."/>
            <person name="Borodovsky M."/>
        </authorList>
    </citation>
    <scope>NUCLEOTIDE SEQUENCE [LARGE SCALE GENOMIC DNA]</scope>
    <source>
        <strain evidence="2 3">C-169</strain>
    </source>
</reference>
<dbReference type="STRING" id="574566.I0YTP0"/>
<dbReference type="GeneID" id="17039744"/>